<dbReference type="PANTHER" id="PTHR14003:SF19">
    <property type="entry name" value="YY2 TRANSCRIPTION FACTOR"/>
    <property type="match status" value="1"/>
</dbReference>
<dbReference type="PROSITE" id="PS00028">
    <property type="entry name" value="ZINC_FINGER_C2H2_1"/>
    <property type="match status" value="2"/>
</dbReference>
<feature type="region of interest" description="Disordered" evidence="6">
    <location>
        <begin position="412"/>
        <end position="433"/>
    </location>
</feature>
<dbReference type="GO" id="GO:0005667">
    <property type="term" value="C:transcription regulator complex"/>
    <property type="evidence" value="ECO:0007669"/>
    <property type="project" value="TreeGrafter"/>
</dbReference>
<feature type="compositionally biased region" description="Basic and acidic residues" evidence="6">
    <location>
        <begin position="178"/>
        <end position="189"/>
    </location>
</feature>
<dbReference type="Pfam" id="PF13894">
    <property type="entry name" value="zf-C2H2_4"/>
    <property type="match status" value="1"/>
</dbReference>
<dbReference type="InterPro" id="IPR013087">
    <property type="entry name" value="Znf_C2H2_type"/>
</dbReference>
<dbReference type="GO" id="GO:0008270">
    <property type="term" value="F:zinc ion binding"/>
    <property type="evidence" value="ECO:0007669"/>
    <property type="project" value="UniProtKB-KW"/>
</dbReference>
<dbReference type="FunFam" id="3.30.160.60:FF:000072">
    <property type="entry name" value="zinc finger protein 143 isoform X1"/>
    <property type="match status" value="1"/>
</dbReference>
<feature type="region of interest" description="Disordered" evidence="6">
    <location>
        <begin position="178"/>
        <end position="206"/>
    </location>
</feature>
<dbReference type="Proteomes" id="UP000887540">
    <property type="component" value="Unplaced"/>
</dbReference>
<sequence length="433" mass="47738">MELLSDLENGYSTPQPKESTTLLMMFDRVASSESCPVFAASDLASLPLVMIGNNPDGTQVFDEIQQIRFFIQNAMLAKETHKEIKKARPQPQTTPKHSESSSCPTVSASSPESVTPIKIKQEASSISSVTNLFNGNGIDVCNLLRLTAFQANMLQHSPSKKRNFDQGNRLDRAVRKLTDRLEAKSEPKEIPTGSLTPENGLSNSRPVSNVSAMVENNATNGNNVTNGNNGSSIFGSTNLLPNIGDPMTYVQMLKNLTAGCANNVPIYPIPSAVNLGVKQEEIKTEENIIVDGDEGMEDDDKMSNESSPTPSDSSRNSMKDDQQSDDKNLSLDNADKPFTCEQPNCQKRFANKFLLKKHQFIHTGLRPHMCPFCQKRFNRKDNLLRHKKTHLANAMASLEGHHRRRGLGFSLDKFGSMENGEDDDDGMPCDESS</sequence>
<keyword evidence="2" id="KW-0677">Repeat</keyword>
<feature type="region of interest" description="Disordered" evidence="6">
    <location>
        <begin position="81"/>
        <end position="115"/>
    </location>
</feature>
<feature type="compositionally biased region" description="Acidic residues" evidence="6">
    <location>
        <begin position="291"/>
        <end position="300"/>
    </location>
</feature>
<evidence type="ECO:0000256" key="3">
    <source>
        <dbReference type="ARBA" id="ARBA00022771"/>
    </source>
</evidence>
<evidence type="ECO:0000256" key="6">
    <source>
        <dbReference type="SAM" id="MobiDB-lite"/>
    </source>
</evidence>
<evidence type="ECO:0000259" key="7">
    <source>
        <dbReference type="PROSITE" id="PS50157"/>
    </source>
</evidence>
<keyword evidence="8" id="KW-1185">Reference proteome</keyword>
<feature type="region of interest" description="Disordered" evidence="6">
    <location>
        <begin position="286"/>
        <end position="337"/>
    </location>
</feature>
<feature type="compositionally biased region" description="Basic and acidic residues" evidence="6">
    <location>
        <begin position="317"/>
        <end position="335"/>
    </location>
</feature>
<evidence type="ECO:0000256" key="2">
    <source>
        <dbReference type="ARBA" id="ARBA00022737"/>
    </source>
</evidence>
<reference evidence="9" key="1">
    <citation type="submission" date="2022-11" db="UniProtKB">
        <authorList>
            <consortium name="WormBaseParasite"/>
        </authorList>
    </citation>
    <scope>IDENTIFICATION</scope>
</reference>
<evidence type="ECO:0000313" key="8">
    <source>
        <dbReference type="Proteomes" id="UP000887540"/>
    </source>
</evidence>
<dbReference type="SUPFAM" id="SSF57667">
    <property type="entry name" value="beta-beta-alpha zinc fingers"/>
    <property type="match status" value="1"/>
</dbReference>
<dbReference type="GO" id="GO:0031519">
    <property type="term" value="C:PcG protein complex"/>
    <property type="evidence" value="ECO:0007669"/>
    <property type="project" value="TreeGrafter"/>
</dbReference>
<dbReference type="AlphaFoldDB" id="A0A914BZH5"/>
<name>A0A914BZH5_9BILA</name>
<feature type="domain" description="C2H2-type" evidence="7">
    <location>
        <begin position="368"/>
        <end position="395"/>
    </location>
</feature>
<keyword evidence="1" id="KW-0479">Metal-binding</keyword>
<feature type="compositionally biased region" description="Low complexity" evidence="6">
    <location>
        <begin position="304"/>
        <end position="316"/>
    </location>
</feature>
<dbReference type="InterPro" id="IPR036236">
    <property type="entry name" value="Znf_C2H2_sf"/>
</dbReference>
<dbReference type="WBParaSite" id="ACRNAN_Path_1331.g5227.t1">
    <property type="protein sequence ID" value="ACRNAN_Path_1331.g5227.t1"/>
    <property type="gene ID" value="ACRNAN_Path_1331.g5227"/>
</dbReference>
<dbReference type="GO" id="GO:0045893">
    <property type="term" value="P:positive regulation of DNA-templated transcription"/>
    <property type="evidence" value="ECO:0007669"/>
    <property type="project" value="UniProtKB-ARBA"/>
</dbReference>
<feature type="compositionally biased region" description="Acidic residues" evidence="6">
    <location>
        <begin position="419"/>
        <end position="433"/>
    </location>
</feature>
<feature type="domain" description="C2H2-type" evidence="7">
    <location>
        <begin position="338"/>
        <end position="367"/>
    </location>
</feature>
<keyword evidence="4" id="KW-0862">Zinc</keyword>
<accession>A0A914BZH5</accession>
<dbReference type="Pfam" id="PF00096">
    <property type="entry name" value="zf-C2H2"/>
    <property type="match status" value="1"/>
</dbReference>
<dbReference type="PANTHER" id="PTHR14003">
    <property type="entry name" value="TRANSCRIPTIONAL REPRESSOR PROTEIN YY"/>
    <property type="match status" value="1"/>
</dbReference>
<evidence type="ECO:0000256" key="5">
    <source>
        <dbReference type="PROSITE-ProRule" id="PRU00042"/>
    </source>
</evidence>
<dbReference type="GO" id="GO:0000785">
    <property type="term" value="C:chromatin"/>
    <property type="evidence" value="ECO:0007669"/>
    <property type="project" value="TreeGrafter"/>
</dbReference>
<keyword evidence="3 5" id="KW-0863">Zinc-finger</keyword>
<feature type="compositionally biased region" description="Low complexity" evidence="6">
    <location>
        <begin position="100"/>
        <end position="113"/>
    </location>
</feature>
<evidence type="ECO:0000256" key="1">
    <source>
        <dbReference type="ARBA" id="ARBA00022723"/>
    </source>
</evidence>
<proteinExistence type="predicted"/>
<dbReference type="FunFam" id="3.30.160.60:FF:001732">
    <property type="entry name" value="Zgc:162936"/>
    <property type="match status" value="1"/>
</dbReference>
<evidence type="ECO:0000313" key="9">
    <source>
        <dbReference type="WBParaSite" id="ACRNAN_Path_1331.g5227.t1"/>
    </source>
</evidence>
<organism evidence="8 9">
    <name type="scientific">Acrobeloides nanus</name>
    <dbReference type="NCBI Taxonomy" id="290746"/>
    <lineage>
        <taxon>Eukaryota</taxon>
        <taxon>Metazoa</taxon>
        <taxon>Ecdysozoa</taxon>
        <taxon>Nematoda</taxon>
        <taxon>Chromadorea</taxon>
        <taxon>Rhabditida</taxon>
        <taxon>Tylenchina</taxon>
        <taxon>Cephalobomorpha</taxon>
        <taxon>Cephaloboidea</taxon>
        <taxon>Cephalobidae</taxon>
        <taxon>Acrobeloides</taxon>
    </lineage>
</organism>
<feature type="compositionally biased region" description="Polar residues" evidence="6">
    <location>
        <begin position="193"/>
        <end position="206"/>
    </location>
</feature>
<evidence type="ECO:0000256" key="4">
    <source>
        <dbReference type="ARBA" id="ARBA00022833"/>
    </source>
</evidence>
<dbReference type="Gene3D" id="3.30.160.60">
    <property type="entry name" value="Classic Zinc Finger"/>
    <property type="match status" value="2"/>
</dbReference>
<protein>
    <submittedName>
        <fullName evidence="9">C2H2-type domain-containing protein</fullName>
    </submittedName>
</protein>
<dbReference type="GO" id="GO:0000978">
    <property type="term" value="F:RNA polymerase II cis-regulatory region sequence-specific DNA binding"/>
    <property type="evidence" value="ECO:0007669"/>
    <property type="project" value="TreeGrafter"/>
</dbReference>
<dbReference type="GO" id="GO:0000981">
    <property type="term" value="F:DNA-binding transcription factor activity, RNA polymerase II-specific"/>
    <property type="evidence" value="ECO:0007669"/>
    <property type="project" value="TreeGrafter"/>
</dbReference>
<dbReference type="PROSITE" id="PS50157">
    <property type="entry name" value="ZINC_FINGER_C2H2_2"/>
    <property type="match status" value="2"/>
</dbReference>
<dbReference type="SMART" id="SM00355">
    <property type="entry name" value="ZnF_C2H2"/>
    <property type="match status" value="2"/>
</dbReference>